<dbReference type="Proteomes" id="UP000018208">
    <property type="component" value="Unassembled WGS sequence"/>
</dbReference>
<dbReference type="GeneID" id="94295574"/>
<feature type="signal peptide" evidence="1">
    <location>
        <begin position="1"/>
        <end position="17"/>
    </location>
</feature>
<dbReference type="EMBL" id="AUWU02000002">
    <property type="protein sequence ID" value="KAH0576013.1"/>
    <property type="molecule type" value="Genomic_DNA"/>
</dbReference>
<dbReference type="KEGG" id="ssao:94295574"/>
<keyword evidence="1" id="KW-0732">Signal</keyword>
<reference evidence="2 3" key="1">
    <citation type="journal article" date="2014" name="PLoS Genet.">
        <title>The Genome of Spironucleus salmonicida Highlights a Fish Pathogen Adapted to Fluctuating Environments.</title>
        <authorList>
            <person name="Xu F."/>
            <person name="Jerlstrom-Hultqvist J."/>
            <person name="Einarsson E."/>
            <person name="Astvaldsson A."/>
            <person name="Svard S.G."/>
            <person name="Andersson J.O."/>
        </authorList>
    </citation>
    <scope>NUCLEOTIDE SEQUENCE [LARGE SCALE GENOMIC DNA]</scope>
    <source>
        <strain evidence="2 3">ATCC 50377</strain>
    </source>
</reference>
<accession>A0A9P8LXT7</accession>
<evidence type="ECO:0000313" key="2">
    <source>
        <dbReference type="EMBL" id="KAH0576013.1"/>
    </source>
</evidence>
<evidence type="ECO:0000256" key="1">
    <source>
        <dbReference type="SAM" id="SignalP"/>
    </source>
</evidence>
<comment type="caution">
    <text evidence="2">The sequence shown here is derived from an EMBL/GenBank/DDBJ whole genome shotgun (WGS) entry which is preliminary data.</text>
</comment>
<keyword evidence="3" id="KW-1185">Reference proteome</keyword>
<feature type="chain" id="PRO_5040494477" evidence="1">
    <location>
        <begin position="18"/>
        <end position="124"/>
    </location>
</feature>
<dbReference type="RefSeq" id="XP_067766786.1">
    <property type="nucleotide sequence ID" value="XM_067905469.1"/>
</dbReference>
<sequence length="124" mass="13935">MRMQTVVLGSILQAAAAVPMHAPPSANDVSQDVNILANYHLVCSEASIAQLNTICSEFPLSTQFSPNLVNYLYQSVHTPHKFAIFLYPATQISPYFRKKSLQHIQILFYHSSHRHTSKTLLLPK</sequence>
<gene>
    <name evidence="2" type="ORF">SS50377_21551</name>
</gene>
<organism evidence="2 3">
    <name type="scientific">Spironucleus salmonicida</name>
    <dbReference type="NCBI Taxonomy" id="348837"/>
    <lineage>
        <taxon>Eukaryota</taxon>
        <taxon>Metamonada</taxon>
        <taxon>Diplomonadida</taxon>
        <taxon>Hexamitidae</taxon>
        <taxon>Hexamitinae</taxon>
        <taxon>Spironucleus</taxon>
    </lineage>
</organism>
<name>A0A9P8LXT7_9EUKA</name>
<evidence type="ECO:0000313" key="3">
    <source>
        <dbReference type="Proteomes" id="UP000018208"/>
    </source>
</evidence>
<dbReference type="AlphaFoldDB" id="A0A9P8LXT7"/>
<protein>
    <submittedName>
        <fullName evidence="2">Uncharacterized protein</fullName>
    </submittedName>
</protein>
<proteinExistence type="predicted"/>